<proteinExistence type="predicted"/>
<dbReference type="SMART" id="SM00564">
    <property type="entry name" value="PQQ"/>
    <property type="match status" value="7"/>
</dbReference>
<dbReference type="SUPFAM" id="SSF50998">
    <property type="entry name" value="Quinoprotein alcohol dehydrogenase-like"/>
    <property type="match status" value="2"/>
</dbReference>
<feature type="domain" description="Pyrrolo-quinoline quinone repeat" evidence="2">
    <location>
        <begin position="204"/>
        <end position="341"/>
    </location>
</feature>
<sequence>MGSRRCSRRALLTSVGAAAATAAAGCTAPTKTTQSTTRSRSSESDSDAPDPDLSLSGDDRWATYGYDGGHTGYNPDASSVGDTAVSVWESGVDGIYTLREPAVADGRLFVGSKQTMWAFDAATGEDEWKTYLGGMAHHFAPTHRDGTLYTVSKQGAGVDTGASGAVQALSASSGGKLWSTSVPATSTVAHDGSRLYVAAKENGAGYVRALDPESGDRGWRFDVPDADRSSVTGTPAHADGVVYVTATLTGGDGSTSGRLYALDASDGSVAWSVGTPGALDVAPVVTGDRVFAAARDGTVHAFTLAGDTAWTADTGASIYSRPTHADDRLFVVTVGDVVALDAGGEEAWRAGSERTQMTGATVADDTLYVGGEPLFALDTATGDVRFDLPVDEYHGAYGAPVAAGDALFVGVCIKDQMGARYDNYVRAYT</sequence>
<accession>A0A1I0PTY6</accession>
<organism evidence="3 4">
    <name type="scientific">Halobacterium jilantaiense</name>
    <dbReference type="NCBI Taxonomy" id="355548"/>
    <lineage>
        <taxon>Archaea</taxon>
        <taxon>Methanobacteriati</taxon>
        <taxon>Methanobacteriota</taxon>
        <taxon>Stenosarchaea group</taxon>
        <taxon>Halobacteria</taxon>
        <taxon>Halobacteriales</taxon>
        <taxon>Halobacteriaceae</taxon>
        <taxon>Halobacterium</taxon>
    </lineage>
</organism>
<evidence type="ECO:0000256" key="1">
    <source>
        <dbReference type="SAM" id="MobiDB-lite"/>
    </source>
</evidence>
<dbReference type="Proteomes" id="UP000198518">
    <property type="component" value="Unassembled WGS sequence"/>
</dbReference>
<reference evidence="3 4" key="1">
    <citation type="submission" date="2016-10" db="EMBL/GenBank/DDBJ databases">
        <authorList>
            <person name="de Groot N.N."/>
        </authorList>
    </citation>
    <scope>NUCLEOTIDE SEQUENCE [LARGE SCALE GENOMIC DNA]</scope>
    <source>
        <strain evidence="3 4">CGMCC 1.5337</strain>
    </source>
</reference>
<dbReference type="Gene3D" id="2.130.10.10">
    <property type="entry name" value="YVTN repeat-like/Quinoprotein amine dehydrogenase"/>
    <property type="match status" value="1"/>
</dbReference>
<dbReference type="InterPro" id="IPR011047">
    <property type="entry name" value="Quinoprotein_ADH-like_sf"/>
</dbReference>
<name>A0A1I0PTY6_9EURY</name>
<protein>
    <submittedName>
        <fullName evidence="3">PQQ-like domain-containing protein</fullName>
    </submittedName>
</protein>
<dbReference type="InterPro" id="IPR002372">
    <property type="entry name" value="PQQ_rpt_dom"/>
</dbReference>
<dbReference type="Pfam" id="PF13360">
    <property type="entry name" value="PQQ_2"/>
    <property type="match status" value="2"/>
</dbReference>
<keyword evidence="4" id="KW-1185">Reference proteome</keyword>
<dbReference type="InterPro" id="IPR018391">
    <property type="entry name" value="PQQ_b-propeller_rpt"/>
</dbReference>
<feature type="compositionally biased region" description="Low complexity" evidence="1">
    <location>
        <begin position="18"/>
        <end position="39"/>
    </location>
</feature>
<dbReference type="EMBL" id="FOJA01000001">
    <property type="protein sequence ID" value="SEW17888.1"/>
    <property type="molecule type" value="Genomic_DNA"/>
</dbReference>
<dbReference type="PANTHER" id="PTHR34512">
    <property type="entry name" value="CELL SURFACE PROTEIN"/>
    <property type="match status" value="1"/>
</dbReference>
<dbReference type="AlphaFoldDB" id="A0A1I0PTY6"/>
<dbReference type="OrthoDB" id="252798at2157"/>
<dbReference type="PROSITE" id="PS51318">
    <property type="entry name" value="TAT"/>
    <property type="match status" value="1"/>
</dbReference>
<dbReference type="RefSeq" id="WP_089669206.1">
    <property type="nucleotide sequence ID" value="NZ_FOJA01000001.1"/>
</dbReference>
<dbReference type="Gene3D" id="2.40.10.480">
    <property type="match status" value="2"/>
</dbReference>
<dbReference type="InterPro" id="IPR006311">
    <property type="entry name" value="TAT_signal"/>
</dbReference>
<gene>
    <name evidence="3" type="ORF">SAMN04487945_1953</name>
</gene>
<feature type="region of interest" description="Disordered" evidence="1">
    <location>
        <begin position="18"/>
        <end position="59"/>
    </location>
</feature>
<evidence type="ECO:0000259" key="2">
    <source>
        <dbReference type="Pfam" id="PF13360"/>
    </source>
</evidence>
<feature type="domain" description="Pyrrolo-quinoline quinone repeat" evidence="2">
    <location>
        <begin position="87"/>
        <end position="184"/>
    </location>
</feature>
<dbReference type="STRING" id="355548.SAMN04487945_1953"/>
<dbReference type="PROSITE" id="PS51257">
    <property type="entry name" value="PROKAR_LIPOPROTEIN"/>
    <property type="match status" value="1"/>
</dbReference>
<evidence type="ECO:0000313" key="3">
    <source>
        <dbReference type="EMBL" id="SEW17888.1"/>
    </source>
</evidence>
<evidence type="ECO:0000313" key="4">
    <source>
        <dbReference type="Proteomes" id="UP000198518"/>
    </source>
</evidence>
<dbReference type="PANTHER" id="PTHR34512:SF30">
    <property type="entry name" value="OUTER MEMBRANE PROTEIN ASSEMBLY FACTOR BAMB"/>
    <property type="match status" value="1"/>
</dbReference>
<dbReference type="InterPro" id="IPR015943">
    <property type="entry name" value="WD40/YVTN_repeat-like_dom_sf"/>
</dbReference>